<evidence type="ECO:0000313" key="2">
    <source>
        <dbReference type="EMBL" id="KZZ91723.1"/>
    </source>
</evidence>
<feature type="compositionally biased region" description="Basic and acidic residues" evidence="1">
    <location>
        <begin position="18"/>
        <end position="33"/>
    </location>
</feature>
<comment type="caution">
    <text evidence="2">The sequence shown here is derived from an EMBL/GenBank/DDBJ whole genome shotgun (WGS) entry which is preliminary data.</text>
</comment>
<keyword evidence="3" id="KW-1185">Reference proteome</keyword>
<gene>
    <name evidence="2" type="ORF">AAL_06477</name>
</gene>
<proteinExistence type="predicted"/>
<evidence type="ECO:0000313" key="3">
    <source>
        <dbReference type="Proteomes" id="UP000078544"/>
    </source>
</evidence>
<dbReference type="AlphaFoldDB" id="A0A162ID47"/>
<feature type="region of interest" description="Disordered" evidence="1">
    <location>
        <begin position="1"/>
        <end position="142"/>
    </location>
</feature>
<reference evidence="2 3" key="1">
    <citation type="journal article" date="2016" name="Genome Biol. Evol.">
        <title>Divergent and convergent evolution of fungal pathogenicity.</title>
        <authorList>
            <person name="Shang Y."/>
            <person name="Xiao G."/>
            <person name="Zheng P."/>
            <person name="Cen K."/>
            <person name="Zhan S."/>
            <person name="Wang C."/>
        </authorList>
    </citation>
    <scope>NUCLEOTIDE SEQUENCE [LARGE SCALE GENOMIC DNA]</scope>
    <source>
        <strain evidence="2 3">RCEF 2490</strain>
    </source>
</reference>
<protein>
    <submittedName>
        <fullName evidence="2">Uncharacterized protein</fullName>
    </submittedName>
</protein>
<feature type="compositionally biased region" description="Basic and acidic residues" evidence="1">
    <location>
        <begin position="83"/>
        <end position="106"/>
    </location>
</feature>
<dbReference type="Proteomes" id="UP000078544">
    <property type="component" value="Unassembled WGS sequence"/>
</dbReference>
<sequence>MASCERAATASTPGNSGEDDHRPVLTGTGDKKPLRQMHAFSFEDVPRSRGGGVGGKSTQLSVSRKGASGGPAGGWPRCARAGLRGERWDFRNKRRRSNEGENEKMHGRPAGGISSQPSVSRKDASGGPAGSWPRFAREVYNA</sequence>
<accession>A0A162ID47</accession>
<name>A0A162ID47_9HYPO</name>
<organism evidence="2 3">
    <name type="scientific">Moelleriella libera RCEF 2490</name>
    <dbReference type="NCBI Taxonomy" id="1081109"/>
    <lineage>
        <taxon>Eukaryota</taxon>
        <taxon>Fungi</taxon>
        <taxon>Dikarya</taxon>
        <taxon>Ascomycota</taxon>
        <taxon>Pezizomycotina</taxon>
        <taxon>Sordariomycetes</taxon>
        <taxon>Hypocreomycetidae</taxon>
        <taxon>Hypocreales</taxon>
        <taxon>Clavicipitaceae</taxon>
        <taxon>Moelleriella</taxon>
    </lineage>
</organism>
<dbReference type="EMBL" id="AZGY01000017">
    <property type="protein sequence ID" value="KZZ91723.1"/>
    <property type="molecule type" value="Genomic_DNA"/>
</dbReference>
<evidence type="ECO:0000256" key="1">
    <source>
        <dbReference type="SAM" id="MobiDB-lite"/>
    </source>
</evidence>